<keyword evidence="4" id="KW-1185">Reference proteome</keyword>
<evidence type="ECO:0000256" key="2">
    <source>
        <dbReference type="SAM" id="Phobius"/>
    </source>
</evidence>
<proteinExistence type="predicted"/>
<evidence type="ECO:0000313" key="4">
    <source>
        <dbReference type="Proteomes" id="UP000809789"/>
    </source>
</evidence>
<sequence>MFQVPLPFLADDGVSRQVDCSSIIAGAVIGTICAITSFRLHYRLFYNGSSRPLWLPRVLMDKTWIGTDVAPARTHGVSHYRRESDYDLEFAREGTNDSTRPIHLQTFDRNQAH</sequence>
<protein>
    <submittedName>
        <fullName evidence="3">Uncharacterized protein</fullName>
    </submittedName>
</protein>
<name>A0A8K0KWY8_9PEZI</name>
<keyword evidence="2" id="KW-0472">Membrane</keyword>
<comment type="caution">
    <text evidence="3">The sequence shown here is derived from an EMBL/GenBank/DDBJ whole genome shotgun (WGS) entry which is preliminary data.</text>
</comment>
<evidence type="ECO:0000256" key="1">
    <source>
        <dbReference type="SAM" id="MobiDB-lite"/>
    </source>
</evidence>
<dbReference type="AlphaFoldDB" id="A0A8K0KWY8"/>
<dbReference type="EMBL" id="JAESVG020000007">
    <property type="protein sequence ID" value="KAG8625646.1"/>
    <property type="molecule type" value="Genomic_DNA"/>
</dbReference>
<reference evidence="3" key="1">
    <citation type="submission" date="2021-07" db="EMBL/GenBank/DDBJ databases">
        <title>Elsinoe batatas strain:CRI-CJ2 Genome sequencing and assembly.</title>
        <authorList>
            <person name="Huang L."/>
        </authorList>
    </citation>
    <scope>NUCLEOTIDE SEQUENCE</scope>
    <source>
        <strain evidence="3">CRI-CJ2</strain>
    </source>
</reference>
<dbReference type="Proteomes" id="UP000809789">
    <property type="component" value="Unassembled WGS sequence"/>
</dbReference>
<feature type="transmembrane region" description="Helical" evidence="2">
    <location>
        <begin position="23"/>
        <end position="42"/>
    </location>
</feature>
<feature type="region of interest" description="Disordered" evidence="1">
    <location>
        <begin position="94"/>
        <end position="113"/>
    </location>
</feature>
<keyword evidence="2" id="KW-0812">Transmembrane</keyword>
<keyword evidence="2" id="KW-1133">Transmembrane helix</keyword>
<evidence type="ECO:0000313" key="3">
    <source>
        <dbReference type="EMBL" id="KAG8625646.1"/>
    </source>
</evidence>
<gene>
    <name evidence="3" type="ORF">KVT40_006047</name>
</gene>
<accession>A0A8K0KWY8</accession>
<organism evidence="3 4">
    <name type="scientific">Elsinoe batatas</name>
    <dbReference type="NCBI Taxonomy" id="2601811"/>
    <lineage>
        <taxon>Eukaryota</taxon>
        <taxon>Fungi</taxon>
        <taxon>Dikarya</taxon>
        <taxon>Ascomycota</taxon>
        <taxon>Pezizomycotina</taxon>
        <taxon>Dothideomycetes</taxon>
        <taxon>Dothideomycetidae</taxon>
        <taxon>Myriangiales</taxon>
        <taxon>Elsinoaceae</taxon>
        <taxon>Elsinoe</taxon>
    </lineage>
</organism>